<keyword evidence="2" id="KW-1185">Reference proteome</keyword>
<proteinExistence type="predicted"/>
<organism evidence="1 2">
    <name type="scientific">Ambrosiozyma monospora</name>
    <name type="common">Yeast</name>
    <name type="synonym">Endomycopsis monosporus</name>
    <dbReference type="NCBI Taxonomy" id="43982"/>
    <lineage>
        <taxon>Eukaryota</taxon>
        <taxon>Fungi</taxon>
        <taxon>Dikarya</taxon>
        <taxon>Ascomycota</taxon>
        <taxon>Saccharomycotina</taxon>
        <taxon>Pichiomycetes</taxon>
        <taxon>Pichiales</taxon>
        <taxon>Pichiaceae</taxon>
        <taxon>Ambrosiozyma</taxon>
    </lineage>
</organism>
<dbReference type="EMBL" id="BSXS01000182">
    <property type="protein sequence ID" value="GME71269.1"/>
    <property type="molecule type" value="Genomic_DNA"/>
</dbReference>
<evidence type="ECO:0000313" key="1">
    <source>
        <dbReference type="EMBL" id="GME71269.1"/>
    </source>
</evidence>
<gene>
    <name evidence="1" type="ORF">Amon02_000052300</name>
</gene>
<name>A0ACB5SS85_AMBMO</name>
<accession>A0ACB5SS85</accession>
<comment type="caution">
    <text evidence="1">The sequence shown here is derived from an EMBL/GenBank/DDBJ whole genome shotgun (WGS) entry which is preliminary data.</text>
</comment>
<protein>
    <submittedName>
        <fullName evidence="1">Unnamed protein product</fullName>
    </submittedName>
</protein>
<evidence type="ECO:0000313" key="2">
    <source>
        <dbReference type="Proteomes" id="UP001165064"/>
    </source>
</evidence>
<sequence>MTAFCVLFAVRRSKATPGFIFASLAWFSALANAFVTVPVAAAMSADAFVAIGRAAEFLSQGEIDTVEPSDIPDQEIKLAIKVDNASFEWSESDLESTNEDKKNNNKTFKLFRKLKGKKSSESSHVSDVVSTVSKKEKVLDSETESQEVDSKMKEKFTGLHNINLEIKPNEFVVITGSIGSGKSSLLAAISGTMTKIEGDVTVNGTLLSCGYPWIQNASVRENIIFGLPYNKKKYDTVVSCCSLLSDFKQLPGGDMTQVGERGITLSGGQKARINLARAVYAGKDIILMDDVLSAVDAKVGKHIIDSCIMGYLKERTRVLSTYQLHLIRSADKIVFLNGDGSADVGTFQKLSAKNPGFMKLMEHASELSKDEAVDEKKEDTAKADLVKVSTSISSISKEVKIIENEERAVNIIGMDVVWAYARFASGIFGFAYLPILLLSVAVFVFLSIFSNTWLSFWVSYKFQDRSDIFYRALYIVFALAGAAVTVLF</sequence>
<dbReference type="Proteomes" id="UP001165064">
    <property type="component" value="Unassembled WGS sequence"/>
</dbReference>
<reference evidence="1" key="1">
    <citation type="submission" date="2023-04" db="EMBL/GenBank/DDBJ databases">
        <title>Ambrosiozyma monospora NBRC 10751.</title>
        <authorList>
            <person name="Ichikawa N."/>
            <person name="Sato H."/>
            <person name="Tonouchi N."/>
        </authorList>
    </citation>
    <scope>NUCLEOTIDE SEQUENCE</scope>
    <source>
        <strain evidence="1">NBRC 10751</strain>
    </source>
</reference>